<keyword evidence="2" id="KW-1185">Reference proteome</keyword>
<accession>A0A6N4XT96</accession>
<evidence type="ECO:0000313" key="1">
    <source>
        <dbReference type="EMBL" id="CAA7392655.1"/>
    </source>
</evidence>
<dbReference type="EMBL" id="CACVBY010000134">
    <property type="protein sequence ID" value="CAA7392655.1"/>
    <property type="molecule type" value="Genomic_DNA"/>
</dbReference>
<sequence>MLHHCDITVFSSYYHKKSFEISIGREVYNSVCISPIVNLQTIKQKSLTSLDVEDEELWFSPTFLFVGELNSYGGYDLLLEAHAELIKEGLKSYR</sequence>
<protein>
    <submittedName>
        <fullName evidence="1">Uncharacterized protein</fullName>
    </submittedName>
</protein>
<gene>
    <name evidence="1" type="ORF">CHRY9393_03381</name>
</gene>
<reference evidence="1 2" key="1">
    <citation type="submission" date="2020-01" db="EMBL/GenBank/DDBJ databases">
        <authorList>
            <person name="Rodrigo-Torres L."/>
            <person name="Arahal R. D."/>
            <person name="Lucena T."/>
        </authorList>
    </citation>
    <scope>NUCLEOTIDE SEQUENCE [LARGE SCALE GENOMIC DNA]</scope>
    <source>
        <strain evidence="1 2">CECT 9393</strain>
    </source>
</reference>
<dbReference type="AlphaFoldDB" id="A0A6N4XT96"/>
<organism evidence="1 2">
    <name type="scientific">Chryseobacterium fistulae</name>
    <dbReference type="NCBI Taxonomy" id="2675058"/>
    <lineage>
        <taxon>Bacteria</taxon>
        <taxon>Pseudomonadati</taxon>
        <taxon>Bacteroidota</taxon>
        <taxon>Flavobacteriia</taxon>
        <taxon>Flavobacteriales</taxon>
        <taxon>Weeksellaceae</taxon>
        <taxon>Chryseobacterium group</taxon>
        <taxon>Chryseobacterium</taxon>
    </lineage>
</organism>
<dbReference type="Proteomes" id="UP000445309">
    <property type="component" value="Unassembled WGS sequence"/>
</dbReference>
<name>A0A6N4XT96_9FLAO</name>
<evidence type="ECO:0000313" key="2">
    <source>
        <dbReference type="Proteomes" id="UP000445309"/>
    </source>
</evidence>
<proteinExistence type="predicted"/>
<dbReference type="RefSeq" id="WP_162074306.1">
    <property type="nucleotide sequence ID" value="NZ_CACVBY010000134.1"/>
</dbReference>